<feature type="chain" id="PRO_5046442662" description="ABC-type transport auxiliary lipoprotein component domain-containing protein" evidence="1">
    <location>
        <begin position="25"/>
        <end position="199"/>
    </location>
</feature>
<comment type="caution">
    <text evidence="3">The sequence shown here is derived from an EMBL/GenBank/DDBJ whole genome shotgun (WGS) entry which is preliminary data.</text>
</comment>
<proteinExistence type="predicted"/>
<gene>
    <name evidence="3" type="ORF">GOB84_00550</name>
</gene>
<dbReference type="SUPFAM" id="SSF159594">
    <property type="entry name" value="XCC0632-like"/>
    <property type="match status" value="1"/>
</dbReference>
<dbReference type="EMBL" id="WOSW01000001">
    <property type="protein sequence ID" value="NHO31068.1"/>
    <property type="molecule type" value="Genomic_DNA"/>
</dbReference>
<name>A0ABX0K773_9PROT</name>
<accession>A0ABX0K773</accession>
<dbReference type="PROSITE" id="PS51257">
    <property type="entry name" value="PROKAR_LIPOPROTEIN"/>
    <property type="match status" value="1"/>
</dbReference>
<dbReference type="InterPro" id="IPR005586">
    <property type="entry name" value="ABC_trans_aux"/>
</dbReference>
<dbReference type="Proteomes" id="UP000615326">
    <property type="component" value="Unassembled WGS sequence"/>
</dbReference>
<evidence type="ECO:0000313" key="4">
    <source>
        <dbReference type="Proteomes" id="UP000615326"/>
    </source>
</evidence>
<keyword evidence="1" id="KW-0732">Signal</keyword>
<dbReference type="Pfam" id="PF03886">
    <property type="entry name" value="ABC_trans_aux"/>
    <property type="match status" value="1"/>
</dbReference>
<evidence type="ECO:0000256" key="1">
    <source>
        <dbReference type="SAM" id="SignalP"/>
    </source>
</evidence>
<evidence type="ECO:0000313" key="3">
    <source>
        <dbReference type="EMBL" id="NHO31068.1"/>
    </source>
</evidence>
<feature type="domain" description="ABC-type transport auxiliary lipoprotein component" evidence="2">
    <location>
        <begin position="31"/>
        <end position="191"/>
    </location>
</feature>
<reference evidence="3 4" key="1">
    <citation type="journal article" date="2020" name="Int. J. Syst. Evol. Microbiol.">
        <title>Novel acetic acid bacteria from cider fermentations: Acetobacter conturbans sp. nov. and Acetobacter fallax sp. nov.</title>
        <authorList>
            <person name="Sombolestani A.S."/>
            <person name="Cleenwerck I."/>
            <person name="Cnockaert M."/>
            <person name="Borremans W."/>
            <person name="Wieme A.D."/>
            <person name="De Vuyst L."/>
            <person name="Vandamme P."/>
        </authorList>
    </citation>
    <scope>NUCLEOTIDE SEQUENCE [LARGE SCALE GENOMIC DNA]</scope>
    <source>
        <strain evidence="3 4">LMG 1637</strain>
    </source>
</reference>
<dbReference type="RefSeq" id="WP_173575668.1">
    <property type="nucleotide sequence ID" value="NZ_WOSX01000001.1"/>
</dbReference>
<protein>
    <recommendedName>
        <fullName evidence="2">ABC-type transport auxiliary lipoprotein component domain-containing protein</fullName>
    </recommendedName>
</protein>
<dbReference type="Gene3D" id="3.40.50.10610">
    <property type="entry name" value="ABC-type transport auxiliary lipoprotein component"/>
    <property type="match status" value="1"/>
</dbReference>
<organism evidence="3 4">
    <name type="scientific">Acetobacter fallax</name>
    <dbReference type="NCBI Taxonomy" id="1737473"/>
    <lineage>
        <taxon>Bacteria</taxon>
        <taxon>Pseudomonadati</taxon>
        <taxon>Pseudomonadota</taxon>
        <taxon>Alphaproteobacteria</taxon>
        <taxon>Acetobacterales</taxon>
        <taxon>Acetobacteraceae</taxon>
        <taxon>Acetobacter</taxon>
    </lineage>
</organism>
<evidence type="ECO:0000259" key="2">
    <source>
        <dbReference type="Pfam" id="PF03886"/>
    </source>
</evidence>
<sequence>MLTRKKVGFSAAALFFSVSLSACAGPPLQLYTLGGAATPAGQAQGLVAPGTPVLEIRRVSLPDYLDTQDIVVRNGQSLDRSPNGRWAERLSDGITDFIVARVGSARPDIFVTGQSLTGPATARLAISITRLDVAASGTAILEASWAVIPADEHQPEGQLQRGTISVSGPSKTDANIVTLTNTLIRQLSDRITQSLPARL</sequence>
<keyword evidence="4" id="KW-1185">Reference proteome</keyword>
<feature type="signal peptide" evidence="1">
    <location>
        <begin position="1"/>
        <end position="24"/>
    </location>
</feature>